<dbReference type="InterPro" id="IPR036052">
    <property type="entry name" value="TrpB-like_PALP_sf"/>
</dbReference>
<dbReference type="Gene3D" id="3.40.50.1100">
    <property type="match status" value="1"/>
</dbReference>
<dbReference type="SUPFAM" id="SSF53686">
    <property type="entry name" value="Tryptophan synthase beta subunit-like PLP-dependent enzymes"/>
    <property type="match status" value="1"/>
</dbReference>
<gene>
    <name evidence="1" type="ORF">R1sor_017976</name>
</gene>
<dbReference type="InterPro" id="IPR050214">
    <property type="entry name" value="Cys_Synth/Cystath_Beta-Synth"/>
</dbReference>
<organism evidence="1 2">
    <name type="scientific">Riccia sorocarpa</name>
    <dbReference type="NCBI Taxonomy" id="122646"/>
    <lineage>
        <taxon>Eukaryota</taxon>
        <taxon>Viridiplantae</taxon>
        <taxon>Streptophyta</taxon>
        <taxon>Embryophyta</taxon>
        <taxon>Marchantiophyta</taxon>
        <taxon>Marchantiopsida</taxon>
        <taxon>Marchantiidae</taxon>
        <taxon>Marchantiales</taxon>
        <taxon>Ricciaceae</taxon>
        <taxon>Riccia</taxon>
    </lineage>
</organism>
<dbReference type="Proteomes" id="UP001633002">
    <property type="component" value="Unassembled WGS sequence"/>
</dbReference>
<evidence type="ECO:0000313" key="1">
    <source>
        <dbReference type="EMBL" id="KAL3699954.1"/>
    </source>
</evidence>
<dbReference type="EMBL" id="JBJQOH010000001">
    <property type="protein sequence ID" value="KAL3699954.1"/>
    <property type="molecule type" value="Genomic_DNA"/>
</dbReference>
<accession>A0ABD3IA64</accession>
<sequence length="113" mass="12544">MFLDLQLTGFGSFAGGKPRPHVVQGTGPGMILETINVSVMDQLVIVTDEETLKMIRRLSFEEGLLVGISLGAAIAGALKVAKKLENTGKRIVLRYRSPERRRAIPQYNPFQRY</sequence>
<protein>
    <recommendedName>
        <fullName evidence="3">Cysteine synthase</fullName>
    </recommendedName>
</protein>
<reference evidence="1 2" key="1">
    <citation type="submission" date="2024-09" db="EMBL/GenBank/DDBJ databases">
        <title>Chromosome-scale assembly of Riccia sorocarpa.</title>
        <authorList>
            <person name="Paukszto L."/>
        </authorList>
    </citation>
    <scope>NUCLEOTIDE SEQUENCE [LARGE SCALE GENOMIC DNA]</scope>
    <source>
        <strain evidence="1">LP-2024</strain>
        <tissue evidence="1">Aerial parts of the thallus</tissue>
    </source>
</reference>
<evidence type="ECO:0008006" key="3">
    <source>
        <dbReference type="Google" id="ProtNLM"/>
    </source>
</evidence>
<keyword evidence="2" id="KW-1185">Reference proteome</keyword>
<dbReference type="AlphaFoldDB" id="A0ABD3IA64"/>
<proteinExistence type="predicted"/>
<name>A0ABD3IA64_9MARC</name>
<comment type="caution">
    <text evidence="1">The sequence shown here is derived from an EMBL/GenBank/DDBJ whole genome shotgun (WGS) entry which is preliminary data.</text>
</comment>
<evidence type="ECO:0000313" key="2">
    <source>
        <dbReference type="Proteomes" id="UP001633002"/>
    </source>
</evidence>
<dbReference type="PANTHER" id="PTHR10314">
    <property type="entry name" value="CYSTATHIONINE BETA-SYNTHASE"/>
    <property type="match status" value="1"/>
</dbReference>